<accession>A0A147K7P8</accession>
<dbReference type="NCBIfam" id="TIGR02830">
    <property type="entry name" value="spore_III_AG"/>
    <property type="match status" value="1"/>
</dbReference>
<dbReference type="PATRIC" id="fig|1150625.3.peg.2041"/>
<evidence type="ECO:0000256" key="1">
    <source>
        <dbReference type="SAM" id="MobiDB-lite"/>
    </source>
</evidence>
<feature type="compositionally biased region" description="Basic and acidic residues" evidence="1">
    <location>
        <begin position="60"/>
        <end position="77"/>
    </location>
</feature>
<dbReference type="OrthoDB" id="2381602at2"/>
<evidence type="ECO:0000313" key="4">
    <source>
        <dbReference type="Proteomes" id="UP000074108"/>
    </source>
</evidence>
<sequence length="210" mass="23310">MKFNPFEWIKGQVNQDQTTTGMKKSHYVIIILGIGVAFMIGTDFFGTNTNDAAIVTSSDPPKESTVETFGKESSDPKSITDYEVQYENQLKEALEEIAGVSEVTVEVNVDATELKVYEKNTTTQKQATTETDTQGGEREIQEQSESDTIVIIRDGEKEIPVILETKKPPIRGVLVVAKGADNIQVKTWIVEAVSRFLDVPTHRVSVMPKK</sequence>
<keyword evidence="2" id="KW-0812">Transmembrane</keyword>
<comment type="caution">
    <text evidence="3">The sequence shown here is derived from an EMBL/GenBank/DDBJ whole genome shotgun (WGS) entry which is preliminary data.</text>
</comment>
<feature type="transmembrane region" description="Helical" evidence="2">
    <location>
        <begin position="27"/>
        <end position="46"/>
    </location>
</feature>
<organism evidence="3 4">
    <name type="scientific">Bacillus coahuilensis p1.1.43</name>
    <dbReference type="NCBI Taxonomy" id="1150625"/>
    <lineage>
        <taxon>Bacteria</taxon>
        <taxon>Bacillati</taxon>
        <taxon>Bacillota</taxon>
        <taxon>Bacilli</taxon>
        <taxon>Bacillales</taxon>
        <taxon>Bacillaceae</taxon>
        <taxon>Bacillus</taxon>
    </lineage>
</organism>
<gene>
    <name evidence="3" type="ORF">Q75_09605</name>
</gene>
<dbReference type="STRING" id="1150625.Q75_09605"/>
<keyword evidence="2" id="KW-0472">Membrane</keyword>
<evidence type="ECO:0000313" key="3">
    <source>
        <dbReference type="EMBL" id="KUP06179.1"/>
    </source>
</evidence>
<dbReference type="EMBL" id="LDYG01000030">
    <property type="protein sequence ID" value="KUP06179.1"/>
    <property type="molecule type" value="Genomic_DNA"/>
</dbReference>
<feature type="compositionally biased region" description="Low complexity" evidence="1">
    <location>
        <begin position="122"/>
        <end position="134"/>
    </location>
</feature>
<dbReference type="AlphaFoldDB" id="A0A147K7P8"/>
<reference evidence="3 4" key="1">
    <citation type="journal article" date="2016" name="Front. Microbiol.">
        <title>Microevolution Analysis of Bacillus coahuilensis Unveils Differences in Phosphorus Acquisition Strategies and Their Regulation.</title>
        <authorList>
            <person name="Gomez-Lunar Z."/>
            <person name="Hernandez-Gonzalez I."/>
            <person name="Rodriguez-Torres M.D."/>
            <person name="Souza V."/>
            <person name="Olmedo-Alvarez G."/>
        </authorList>
    </citation>
    <scope>NUCLEOTIDE SEQUENCE [LARGE SCALE GENOMIC DNA]</scope>
    <source>
        <strain evidence="4">p1.1.43</strain>
    </source>
</reference>
<feature type="region of interest" description="Disordered" evidence="1">
    <location>
        <begin position="122"/>
        <end position="145"/>
    </location>
</feature>
<keyword evidence="2" id="KW-1133">Transmembrane helix</keyword>
<dbReference type="InterPro" id="IPR014195">
    <property type="entry name" value="Spore_III_AG"/>
</dbReference>
<proteinExistence type="predicted"/>
<protein>
    <submittedName>
        <fullName evidence="3">Stage III sporulation protein AG</fullName>
    </submittedName>
</protein>
<evidence type="ECO:0000256" key="2">
    <source>
        <dbReference type="SAM" id="Phobius"/>
    </source>
</evidence>
<name>A0A147K7P8_9BACI</name>
<feature type="region of interest" description="Disordered" evidence="1">
    <location>
        <begin position="57"/>
        <end position="77"/>
    </location>
</feature>
<dbReference type="Proteomes" id="UP000074108">
    <property type="component" value="Unassembled WGS sequence"/>
</dbReference>
<keyword evidence="4" id="KW-1185">Reference proteome</keyword>